<protein>
    <recommendedName>
        <fullName evidence="3">RNA polymerase subunit sigma-70</fullName>
    </recommendedName>
</protein>
<sequence length="151" mass="17803">MKGAINMTTEEKERIKELRLKGMGYKAIASITGLSRDSVRGFCRRNGLIGVSAVVALNLEEKIKKNELCIYCEKPIKQKLQGRARKFCADECRYKWWNENLDKRNKSEEAIYKYTCPYCNKKFTAYGNKKRKYCSHDCYIKDRFWREEDGV</sequence>
<evidence type="ECO:0000313" key="2">
    <source>
        <dbReference type="Proteomes" id="UP000010420"/>
    </source>
</evidence>
<evidence type="ECO:0008006" key="3">
    <source>
        <dbReference type="Google" id="ProtNLM"/>
    </source>
</evidence>
<evidence type="ECO:0000313" key="1">
    <source>
        <dbReference type="EMBL" id="EKY28090.1"/>
    </source>
</evidence>
<dbReference type="Gene3D" id="1.10.10.60">
    <property type="entry name" value="Homeodomain-like"/>
    <property type="match status" value="1"/>
</dbReference>
<reference evidence="1 2" key="1">
    <citation type="submission" date="2012-05" db="EMBL/GenBank/DDBJ databases">
        <authorList>
            <person name="Weinstock G."/>
            <person name="Sodergren E."/>
            <person name="Lobos E.A."/>
            <person name="Fulton L."/>
            <person name="Fulton R."/>
            <person name="Courtney L."/>
            <person name="Fronick C."/>
            <person name="O'Laughlin M."/>
            <person name="Godfrey J."/>
            <person name="Wilson R.M."/>
            <person name="Miner T."/>
            <person name="Farmer C."/>
            <person name="Delehaunty K."/>
            <person name="Cordes M."/>
            <person name="Minx P."/>
            <person name="Tomlinson C."/>
            <person name="Chen J."/>
            <person name="Wollam A."/>
            <person name="Pepin K.H."/>
            <person name="Bhonagiri V."/>
            <person name="Zhang X."/>
            <person name="Suruliraj S."/>
            <person name="Warren W."/>
            <person name="Mitreva M."/>
            <person name="Mardis E.R."/>
            <person name="Wilson R.K."/>
        </authorList>
    </citation>
    <scope>NUCLEOTIDE SEQUENCE [LARGE SCALE GENOMIC DNA]</scope>
    <source>
        <strain evidence="1 2">DSM 1785</strain>
    </source>
</reference>
<dbReference type="EMBL" id="AMEZ01000026">
    <property type="protein sequence ID" value="EKY28090.1"/>
    <property type="molecule type" value="Genomic_DNA"/>
</dbReference>
<proteinExistence type="predicted"/>
<keyword evidence="2" id="KW-1185">Reference proteome</keyword>
<dbReference type="HOGENOM" id="CLU_129757_0_0_9"/>
<dbReference type="AlphaFoldDB" id="L1QK47"/>
<dbReference type="Proteomes" id="UP000010420">
    <property type="component" value="Unassembled WGS sequence"/>
</dbReference>
<dbReference type="eggNOG" id="COG2771">
    <property type="taxonomic scope" value="Bacteria"/>
</dbReference>
<dbReference type="STRING" id="545697.HMPREF0216_00932"/>
<accession>L1QK47</accession>
<dbReference type="PATRIC" id="fig|545697.3.peg.918"/>
<comment type="caution">
    <text evidence="1">The sequence shown here is derived from an EMBL/GenBank/DDBJ whole genome shotgun (WGS) entry which is preliminary data.</text>
</comment>
<name>L1QK47_9CLOT</name>
<organism evidence="1 2">
    <name type="scientific">Clostridium celatum DSM 1785</name>
    <dbReference type="NCBI Taxonomy" id="545697"/>
    <lineage>
        <taxon>Bacteria</taxon>
        <taxon>Bacillati</taxon>
        <taxon>Bacillota</taxon>
        <taxon>Clostridia</taxon>
        <taxon>Eubacteriales</taxon>
        <taxon>Clostridiaceae</taxon>
        <taxon>Clostridium</taxon>
    </lineage>
</organism>
<gene>
    <name evidence="1" type="ORF">HMPREF0216_00932</name>
</gene>